<evidence type="ECO:0000256" key="1">
    <source>
        <dbReference type="SAM" id="SignalP"/>
    </source>
</evidence>
<feature type="signal peptide" evidence="1">
    <location>
        <begin position="1"/>
        <end position="19"/>
    </location>
</feature>
<dbReference type="Proteomes" id="UP000599179">
    <property type="component" value="Unassembled WGS sequence"/>
</dbReference>
<dbReference type="EMBL" id="BMGM01000008">
    <property type="protein sequence ID" value="GGE38978.1"/>
    <property type="molecule type" value="Genomic_DNA"/>
</dbReference>
<dbReference type="PROSITE" id="PS51257">
    <property type="entry name" value="PROKAR_LIPOPROTEIN"/>
    <property type="match status" value="1"/>
</dbReference>
<sequence length="175" mass="20142">MKYAKIAIILILLITSCTAKKITEFENGIISFRNCPDGGMCNVEQIRDSQISLQEDTTGQMYPKIDKSNTYHLYKLTFTKEVKEDVMDAEYQEVIYFQIEKSKTFRKLNNKALDRAKVIYGRQCHCPGETGFEAILSGSLLFETFRQVTEIHLEIKPDTLPVEMNKALTKVTFHD</sequence>
<name>A0ABQ1SJU3_9FLAO</name>
<keyword evidence="3" id="KW-1185">Reference proteome</keyword>
<evidence type="ECO:0000313" key="2">
    <source>
        <dbReference type="EMBL" id="GGE38978.1"/>
    </source>
</evidence>
<gene>
    <name evidence="2" type="ORF">GCM10010832_19060</name>
</gene>
<accession>A0ABQ1SJU3</accession>
<evidence type="ECO:0000313" key="3">
    <source>
        <dbReference type="Proteomes" id="UP000599179"/>
    </source>
</evidence>
<proteinExistence type="predicted"/>
<protein>
    <recommendedName>
        <fullName evidence="4">Lipoprotein</fullName>
    </recommendedName>
</protein>
<feature type="chain" id="PRO_5045078744" description="Lipoprotein" evidence="1">
    <location>
        <begin position="20"/>
        <end position="175"/>
    </location>
</feature>
<evidence type="ECO:0008006" key="4">
    <source>
        <dbReference type="Google" id="ProtNLM"/>
    </source>
</evidence>
<keyword evidence="1" id="KW-0732">Signal</keyword>
<organism evidence="2 3">
    <name type="scientific">Psychroflexus planctonicus</name>
    <dbReference type="NCBI Taxonomy" id="1526575"/>
    <lineage>
        <taxon>Bacteria</taxon>
        <taxon>Pseudomonadati</taxon>
        <taxon>Bacteroidota</taxon>
        <taxon>Flavobacteriia</taxon>
        <taxon>Flavobacteriales</taxon>
        <taxon>Flavobacteriaceae</taxon>
        <taxon>Psychroflexus</taxon>
    </lineage>
</organism>
<comment type="caution">
    <text evidence="2">The sequence shown here is derived from an EMBL/GenBank/DDBJ whole genome shotgun (WGS) entry which is preliminary data.</text>
</comment>
<reference evidence="3" key="1">
    <citation type="journal article" date="2019" name="Int. J. Syst. Evol. Microbiol.">
        <title>The Global Catalogue of Microorganisms (GCM) 10K type strain sequencing project: providing services to taxonomists for standard genome sequencing and annotation.</title>
        <authorList>
            <consortium name="The Broad Institute Genomics Platform"/>
            <consortium name="The Broad Institute Genome Sequencing Center for Infectious Disease"/>
            <person name="Wu L."/>
            <person name="Ma J."/>
        </authorList>
    </citation>
    <scope>NUCLEOTIDE SEQUENCE [LARGE SCALE GENOMIC DNA]</scope>
    <source>
        <strain evidence="3">CGMCC 1.12931</strain>
    </source>
</reference>
<dbReference type="RefSeq" id="WP_188458892.1">
    <property type="nucleotide sequence ID" value="NZ_BMGM01000008.1"/>
</dbReference>